<gene>
    <name evidence="2" type="ORF">EGYM00392_LOCUS50154</name>
</gene>
<name>A0A7S1JCH0_9EUGL</name>
<feature type="region of interest" description="Disordered" evidence="1">
    <location>
        <begin position="432"/>
        <end position="451"/>
    </location>
</feature>
<evidence type="ECO:0000256" key="1">
    <source>
        <dbReference type="SAM" id="MobiDB-lite"/>
    </source>
</evidence>
<feature type="compositionally biased region" description="Low complexity" evidence="1">
    <location>
        <begin position="481"/>
        <end position="490"/>
    </location>
</feature>
<feature type="region of interest" description="Disordered" evidence="1">
    <location>
        <begin position="472"/>
        <end position="521"/>
    </location>
</feature>
<feature type="compositionally biased region" description="Polar residues" evidence="1">
    <location>
        <begin position="183"/>
        <end position="192"/>
    </location>
</feature>
<proteinExistence type="predicted"/>
<feature type="compositionally biased region" description="Polar residues" evidence="1">
    <location>
        <begin position="296"/>
        <end position="309"/>
    </location>
</feature>
<evidence type="ECO:0000313" key="2">
    <source>
        <dbReference type="EMBL" id="CAD9038991.1"/>
    </source>
</evidence>
<protein>
    <submittedName>
        <fullName evidence="2">Uncharacterized protein</fullName>
    </submittedName>
</protein>
<sequence length="671" mass="72215">MFYNLDVFVHHVDCVQKPLEGLFIAVRFEQFPTLFLCPPVDPAPCPTTSHRIIFDVGKSCIFKLSSAQLQGSSPWLLHLILVHQRPNGSRLVLGSLNHSLGQASTLGCNNGSSFLWNSTESQSLQDVVGNEVATIKFSTKLTCLGDSPHLDDKETKWVNSSTQHIEGTNLAPASRHPTGGTGWSQSNRQAQNPAVMRHSGLQVPAQKKDSKNVAAEAGGLSFFPFDEHRCKPGHPVPRTEGKVHQKGLPQPVLSADPPHVDHGKTPLNVSIAATTGTDDVQGRLRALELDSVRQQLPEQTVASRSPKLSSRQKKKKVPVQNVTSTKNAKYLLRVSAGAKDSGEDFYRKALSSPCDIREWLQTEVLCQLSPFTESAQAAVDALLPGLTTDNLDADMAHVFEEVAHLIRLLVHTSNKLLFFLRTLPKAELPKADNVATNTSHPSLREQRTSQGGVAAAVHAAVQAASQAGAPKIYPTGILQPTTTDSLSSTTPYRSQPTDTTTIAMPPTSDPSDPSDPVSNAQVTDAAPLSTQLRPLHPELATKVASLSLHPPHHLAPKNLVLQPEAPSLDHTKLKIETNRTSIASTPEVERTSVSPTAAKTDCSAVSDQHSESSKSSLRTPGPRVSMISGVGGLEASVQNDNQSGEDSAEPHSALLSFKHSMSNLFAQMDFS</sequence>
<feature type="region of interest" description="Disordered" evidence="1">
    <location>
        <begin position="162"/>
        <end position="193"/>
    </location>
</feature>
<organism evidence="2">
    <name type="scientific">Eutreptiella gymnastica</name>
    <dbReference type="NCBI Taxonomy" id="73025"/>
    <lineage>
        <taxon>Eukaryota</taxon>
        <taxon>Discoba</taxon>
        <taxon>Euglenozoa</taxon>
        <taxon>Euglenida</taxon>
        <taxon>Spirocuta</taxon>
        <taxon>Euglenophyceae</taxon>
        <taxon>Eutreptiales</taxon>
        <taxon>Eutreptiaceae</taxon>
        <taxon>Eutreptiella</taxon>
    </lineage>
</organism>
<dbReference type="EMBL" id="HBGA01135186">
    <property type="protein sequence ID" value="CAD9038991.1"/>
    <property type="molecule type" value="Transcribed_RNA"/>
</dbReference>
<accession>A0A7S1JCH0</accession>
<feature type="compositionally biased region" description="Polar residues" evidence="1">
    <location>
        <begin position="591"/>
        <end position="618"/>
    </location>
</feature>
<feature type="compositionally biased region" description="Polar residues" evidence="1">
    <location>
        <begin position="636"/>
        <end position="645"/>
    </location>
</feature>
<feature type="compositionally biased region" description="Low complexity" evidence="1">
    <location>
        <begin position="505"/>
        <end position="516"/>
    </location>
</feature>
<dbReference type="AlphaFoldDB" id="A0A7S1JCH0"/>
<feature type="region of interest" description="Disordered" evidence="1">
    <location>
        <begin position="296"/>
        <end position="319"/>
    </location>
</feature>
<feature type="compositionally biased region" description="Polar residues" evidence="1">
    <location>
        <begin position="491"/>
        <end position="502"/>
    </location>
</feature>
<reference evidence="2" key="1">
    <citation type="submission" date="2021-01" db="EMBL/GenBank/DDBJ databases">
        <authorList>
            <person name="Corre E."/>
            <person name="Pelletier E."/>
            <person name="Niang G."/>
            <person name="Scheremetjew M."/>
            <person name="Finn R."/>
            <person name="Kale V."/>
            <person name="Holt S."/>
            <person name="Cochrane G."/>
            <person name="Meng A."/>
            <person name="Brown T."/>
            <person name="Cohen L."/>
        </authorList>
    </citation>
    <scope>NUCLEOTIDE SEQUENCE</scope>
    <source>
        <strain evidence="2">NIES-381</strain>
    </source>
</reference>
<feature type="region of interest" description="Disordered" evidence="1">
    <location>
        <begin position="570"/>
        <end position="650"/>
    </location>
</feature>